<accession>A0A6N1NGL5</accession>
<dbReference type="PANTHER" id="PTHR44167:SF24">
    <property type="entry name" value="SERINE_THREONINE-PROTEIN KINASE CHK2"/>
    <property type="match status" value="1"/>
</dbReference>
<evidence type="ECO:0000259" key="2">
    <source>
        <dbReference type="PROSITE" id="PS50011"/>
    </source>
</evidence>
<dbReference type="SUPFAM" id="SSF56112">
    <property type="entry name" value="Protein kinase-like (PK-like)"/>
    <property type="match status" value="1"/>
</dbReference>
<dbReference type="GO" id="GO:0005524">
    <property type="term" value="F:ATP binding"/>
    <property type="evidence" value="ECO:0007669"/>
    <property type="project" value="InterPro"/>
</dbReference>
<evidence type="ECO:0000313" key="3">
    <source>
        <dbReference type="EMBL" id="QKU34305.1"/>
    </source>
</evidence>
<dbReference type="PROSITE" id="PS00108">
    <property type="entry name" value="PROTEIN_KINASE_ST"/>
    <property type="match status" value="1"/>
</dbReference>
<dbReference type="RefSeq" id="YP_010780926.1">
    <property type="nucleotide sequence ID" value="NC_075038.1"/>
</dbReference>
<dbReference type="Pfam" id="PF00069">
    <property type="entry name" value="Pkinase"/>
    <property type="match status" value="1"/>
</dbReference>
<dbReference type="GO" id="GO:0004674">
    <property type="term" value="F:protein serine/threonine kinase activity"/>
    <property type="evidence" value="ECO:0007669"/>
    <property type="project" value="TreeGrafter"/>
</dbReference>
<organism evidence="3">
    <name type="scientific">Tupanvirus deep ocean</name>
    <dbReference type="NCBI Taxonomy" id="2126984"/>
    <lineage>
        <taxon>Viruses</taxon>
        <taxon>Varidnaviria</taxon>
        <taxon>Bamfordvirae</taxon>
        <taxon>Nucleocytoviricota</taxon>
        <taxon>Megaviricetes</taxon>
        <taxon>Imitervirales</taxon>
        <taxon>Mimiviridae</taxon>
        <taxon>Megamimivirinae</taxon>
        <taxon>Tupanvirus</taxon>
        <taxon>Tupanvirus altamarinense</taxon>
    </lineage>
</organism>
<dbReference type="InterPro" id="IPR008271">
    <property type="entry name" value="Ser/Thr_kinase_AS"/>
</dbReference>
<reference evidence="3" key="1">
    <citation type="submission" date="2017-06" db="EMBL/GenBank/DDBJ databases">
        <authorList>
            <person name="Assis F.L."/>
            <person name="Abrahao J.S."/>
            <person name="Silva L."/>
            <person name="Khalil J.B."/>
            <person name="Rodrigues R."/>
            <person name="Silva L.S."/>
            <person name="Boratto P."/>
            <person name="Andrade M."/>
            <person name="Kroon E.G."/>
            <person name="Ribeiro B."/>
            <person name="Bergier I."/>
            <person name="Seligmann H."/>
            <person name="Ghigo E."/>
            <person name="Colson P."/>
            <person name="Levasseur A."/>
            <person name="Raoult D."/>
            <person name="Scola B.L."/>
        </authorList>
    </citation>
    <scope>NUCLEOTIDE SEQUENCE</scope>
    <source>
        <strain evidence="3">Deep ocean</strain>
    </source>
</reference>
<keyword evidence="1" id="KW-1133">Transmembrane helix</keyword>
<sequence>MDKSNSVCKDKGNNVPANIKSLLKIIKKTYHLDISTKNTTQGTYGHIYFASDPKSSKQFVIKIFKDDITSADVLNEIACLSLLNEYDMFPKLYGIVENNKGKDVAIIINNCGENLVPKNLLQQNKLFVIVDFLTAYKIIYDNQIIHRDIKNNNVCIDVCGKTRIIDFGYSRRGPFISSDMELIKVNKHIETFSKTYNHVYSSKVDLMSIFNMITYVFNCLNNNNAYHYYPLDICKEEHQIDNIVYLLLCNKNTYSRRINIYDVIKKTTENKCYENFNTFNSKFENTFENDKIYSEYRKIIKNIPPQIYKNAKKLLNINPKSRISFGKFFNLIRKEYKPFFPEEKNKNKFKLYFNKKSFVSLKYPSSKYLIYVYKIDHHPKLYSIAFYRFCITKPSINFPSSELFEMLVYINYTSMIDNVEPDYIDTTFSTKMLMSYIKFVDGNIHFNTPYSYLNKMRLFKWTPKYELLFDYFLMIFSTHDLLCLMHPFLLCCLITLIIYRVNNKFPLSIDIKEDNILLPCKNIQPILLTKKSKNIFLENNNLLVILNKMCGYYASLFYDNTLTNLDEYIISIDPNIEHYLNFYKIQSKKFFKKF</sequence>
<dbReference type="GeneID" id="80517617"/>
<dbReference type="EMBL" id="MF405918">
    <property type="protein sequence ID" value="QKU34305.1"/>
    <property type="molecule type" value="Genomic_DNA"/>
</dbReference>
<dbReference type="InterPro" id="IPR000719">
    <property type="entry name" value="Prot_kinase_dom"/>
</dbReference>
<dbReference type="KEGG" id="vg:80517617"/>
<dbReference type="SMART" id="SM00220">
    <property type="entry name" value="S_TKc"/>
    <property type="match status" value="1"/>
</dbReference>
<evidence type="ECO:0000256" key="1">
    <source>
        <dbReference type="SAM" id="Phobius"/>
    </source>
</evidence>
<reference evidence="3" key="2">
    <citation type="journal article" date="2018" name="Nat. Commun.">
        <title>Tailed giant Tupanvirus possesses the most complete translational apparatus of the known virosphere.</title>
        <authorList>
            <person name="Abrahao J."/>
            <person name="Silva L."/>
            <person name="Silva L.S."/>
            <person name="Khalil J.Y.B."/>
            <person name="Rodrigues R."/>
            <person name="Arantes T."/>
            <person name="Assis F."/>
            <person name="Boratto P."/>
            <person name="Andrade M."/>
            <person name="Kroon E.G."/>
            <person name="Ribeiro B."/>
            <person name="Bergier I."/>
            <person name="Seligmann H."/>
            <person name="Ghigo E."/>
            <person name="Colson P."/>
            <person name="Levasseur A."/>
            <person name="Kroemer G."/>
            <person name="Raoult D."/>
            <person name="La Scola B."/>
        </authorList>
    </citation>
    <scope>NUCLEOTIDE SEQUENCE [LARGE SCALE GENOMIC DNA]</scope>
    <source>
        <strain evidence="3">Deep ocean</strain>
    </source>
</reference>
<keyword evidence="1" id="KW-0812">Transmembrane</keyword>
<dbReference type="PROSITE" id="PS50011">
    <property type="entry name" value="PROTEIN_KINASE_DOM"/>
    <property type="match status" value="1"/>
</dbReference>
<feature type="domain" description="Protein kinase" evidence="2">
    <location>
        <begin position="33"/>
        <end position="340"/>
    </location>
</feature>
<dbReference type="Gene3D" id="3.30.200.20">
    <property type="entry name" value="Phosphorylase Kinase, domain 1"/>
    <property type="match status" value="1"/>
</dbReference>
<keyword evidence="1" id="KW-0472">Membrane</keyword>
<dbReference type="PANTHER" id="PTHR44167">
    <property type="entry name" value="OVARIAN-SPECIFIC SERINE/THREONINE-PROTEIN KINASE LOK-RELATED"/>
    <property type="match status" value="1"/>
</dbReference>
<name>A0A6N1NGL5_9VIRU</name>
<proteinExistence type="predicted"/>
<dbReference type="InterPro" id="IPR011009">
    <property type="entry name" value="Kinase-like_dom_sf"/>
</dbReference>
<protein>
    <submittedName>
        <fullName evidence="3">Putative neither inactivation nor afterpotential protein C</fullName>
    </submittedName>
</protein>
<feature type="transmembrane region" description="Helical" evidence="1">
    <location>
        <begin position="471"/>
        <end position="499"/>
    </location>
</feature>
<dbReference type="Gene3D" id="1.10.510.10">
    <property type="entry name" value="Transferase(Phosphotransferase) domain 1"/>
    <property type="match status" value="1"/>
</dbReference>